<name>A0AA45L2F7_9PSEU</name>
<evidence type="ECO:0000259" key="1">
    <source>
        <dbReference type="Pfam" id="PF04149"/>
    </source>
</evidence>
<gene>
    <name evidence="2" type="ORF">KCV87_22455</name>
</gene>
<dbReference type="AlphaFoldDB" id="A0AA45L2F7"/>
<dbReference type="InterPro" id="IPR007278">
    <property type="entry name" value="DUF397"/>
</dbReference>
<dbReference type="EMBL" id="CP073249">
    <property type="protein sequence ID" value="QUF02244.1"/>
    <property type="molecule type" value="Genomic_DNA"/>
</dbReference>
<sequence length="62" mass="6703">MPTRDTGWFKSSYSNAGGDQCVECRATVEAVSVRDSKNPEGGALRVSAASWAAFTAHLRRSR</sequence>
<evidence type="ECO:0000313" key="3">
    <source>
        <dbReference type="Proteomes" id="UP000677152"/>
    </source>
</evidence>
<reference evidence="2" key="1">
    <citation type="submission" date="2021-04" db="EMBL/GenBank/DDBJ databases">
        <title>Genomic sequence of Actinosynnema pretiosum subsp. pretiosum ATCC 31280 (C-14919).</title>
        <authorList>
            <person name="Bai L."/>
            <person name="Wang X."/>
            <person name="Xiao Y."/>
        </authorList>
    </citation>
    <scope>NUCLEOTIDE SEQUENCE</scope>
    <source>
        <strain evidence="2">ATCC 31280</strain>
    </source>
</reference>
<organism evidence="2 3">
    <name type="scientific">Actinosynnema pretiosum subsp. pretiosum</name>
    <dbReference type="NCBI Taxonomy" id="103721"/>
    <lineage>
        <taxon>Bacteria</taxon>
        <taxon>Bacillati</taxon>
        <taxon>Actinomycetota</taxon>
        <taxon>Actinomycetes</taxon>
        <taxon>Pseudonocardiales</taxon>
        <taxon>Pseudonocardiaceae</taxon>
        <taxon>Actinosynnema</taxon>
    </lineage>
</organism>
<feature type="domain" description="DUF397" evidence="1">
    <location>
        <begin position="7"/>
        <end position="59"/>
    </location>
</feature>
<dbReference type="Proteomes" id="UP000677152">
    <property type="component" value="Chromosome"/>
</dbReference>
<protein>
    <submittedName>
        <fullName evidence="2">DUF397 domain-containing protein</fullName>
    </submittedName>
</protein>
<proteinExistence type="predicted"/>
<accession>A0AA45L2F7</accession>
<dbReference type="Pfam" id="PF04149">
    <property type="entry name" value="DUF397"/>
    <property type="match status" value="1"/>
</dbReference>
<evidence type="ECO:0000313" key="2">
    <source>
        <dbReference type="EMBL" id="QUF02244.1"/>
    </source>
</evidence>